<feature type="compositionally biased region" description="Basic and acidic residues" evidence="1">
    <location>
        <begin position="368"/>
        <end position="378"/>
    </location>
</feature>
<keyword evidence="3" id="KW-1185">Reference proteome</keyword>
<name>A0ABD3I6U1_9MARC</name>
<evidence type="ECO:0000313" key="3">
    <source>
        <dbReference type="Proteomes" id="UP001633002"/>
    </source>
</evidence>
<dbReference type="EMBL" id="JBJQOH010000002">
    <property type="protein sequence ID" value="KAL3697946.1"/>
    <property type="molecule type" value="Genomic_DNA"/>
</dbReference>
<organism evidence="2 3">
    <name type="scientific">Riccia sorocarpa</name>
    <dbReference type="NCBI Taxonomy" id="122646"/>
    <lineage>
        <taxon>Eukaryota</taxon>
        <taxon>Viridiplantae</taxon>
        <taxon>Streptophyta</taxon>
        <taxon>Embryophyta</taxon>
        <taxon>Marchantiophyta</taxon>
        <taxon>Marchantiopsida</taxon>
        <taxon>Marchantiidae</taxon>
        <taxon>Marchantiales</taxon>
        <taxon>Ricciaceae</taxon>
        <taxon>Riccia</taxon>
    </lineage>
</organism>
<protein>
    <submittedName>
        <fullName evidence="2">Uncharacterized protein</fullName>
    </submittedName>
</protein>
<evidence type="ECO:0000313" key="2">
    <source>
        <dbReference type="EMBL" id="KAL3697946.1"/>
    </source>
</evidence>
<comment type="caution">
    <text evidence="2">The sequence shown here is derived from an EMBL/GenBank/DDBJ whole genome shotgun (WGS) entry which is preliminary data.</text>
</comment>
<feature type="region of interest" description="Disordered" evidence="1">
    <location>
        <begin position="326"/>
        <end position="347"/>
    </location>
</feature>
<dbReference type="Proteomes" id="UP001633002">
    <property type="component" value="Unassembled WGS sequence"/>
</dbReference>
<feature type="region of interest" description="Disordered" evidence="1">
    <location>
        <begin position="368"/>
        <end position="403"/>
    </location>
</feature>
<sequence length="615" mass="68280">MDSCVQLSDPTFQDIQFLNCDAGAESSGVVSKSEGRFVKRSTLEDGALRTALIFKWDGETVDSSYVSGYQACLRIEGTSELSKINLTEFEHQTVTQLPDEYNGNVVFELPPATLAELARKGGGLTGMDRGNDCWQWTRCVTTSAKVGGKSSLYSVNKIRCVDSLKCVNDQCRYFLNEGQPNRIDWPKKVHCEKPYEVGLPVPLKTHVCGHCGSSLVCDASCEAKMYYVIPKLTLDVGEVVNMTRIAIHVGMHTHPHRRVCTRSQMKDVKDSFEMGRGGGNGPSLFELHLRVAARLGTIDAFEKAFDFTIRRTASLANIPHIISGDINTTSRKRKGPATSTIHPTDTHRHDRVAVTTQVNRTVRGRLSFDFEPPQRAEMELGESSRPPQHAVTEPEDSSRPPVSTVTAVTILSSSTDDSAEPVRQNVVTDSQPVQRNQEVPMYTFVTSLSSDDKPAEDPFQQEHPHFPEPEPEIAGPEEPEFDVPEEPYFAVPTDPEIAVPRPYIANPDEPEVVVLGVTPRRRPNTRASMTRHRETINEVMQHGQAIEEQIVDKRFWHLSRINQGGHPSCNAAMVGRNAPRAFCKTRIKSSGLSMHGMPVVAPSFVGYTRFNGIER</sequence>
<feature type="compositionally biased region" description="Acidic residues" evidence="1">
    <location>
        <begin position="469"/>
        <end position="480"/>
    </location>
</feature>
<dbReference type="AlphaFoldDB" id="A0ABD3I6U1"/>
<accession>A0ABD3I6U1</accession>
<proteinExistence type="predicted"/>
<feature type="compositionally biased region" description="Basic and acidic residues" evidence="1">
    <location>
        <begin position="450"/>
        <end position="468"/>
    </location>
</feature>
<evidence type="ECO:0000256" key="1">
    <source>
        <dbReference type="SAM" id="MobiDB-lite"/>
    </source>
</evidence>
<gene>
    <name evidence="2" type="ORF">R1sor_012022</name>
</gene>
<feature type="region of interest" description="Disordered" evidence="1">
    <location>
        <begin position="449"/>
        <end position="480"/>
    </location>
</feature>
<reference evidence="2 3" key="1">
    <citation type="submission" date="2024-09" db="EMBL/GenBank/DDBJ databases">
        <title>Chromosome-scale assembly of Riccia sorocarpa.</title>
        <authorList>
            <person name="Paukszto L."/>
        </authorList>
    </citation>
    <scope>NUCLEOTIDE SEQUENCE [LARGE SCALE GENOMIC DNA]</scope>
    <source>
        <strain evidence="2">LP-2024</strain>
        <tissue evidence="2">Aerial parts of the thallus</tissue>
    </source>
</reference>